<evidence type="ECO:0000256" key="4">
    <source>
        <dbReference type="ARBA" id="ARBA00023236"/>
    </source>
</evidence>
<evidence type="ECO:0000313" key="9">
    <source>
        <dbReference type="EMBL" id="OIQ84209.1"/>
    </source>
</evidence>
<dbReference type="PANTHER" id="PTHR30562:SF10">
    <property type="entry name" value="EXCINUCLEASE CHO"/>
    <property type="match status" value="1"/>
</dbReference>
<dbReference type="GO" id="GO:0016787">
    <property type="term" value="F:hydrolase activity"/>
    <property type="evidence" value="ECO:0007669"/>
    <property type="project" value="UniProtKB-KW"/>
</dbReference>
<evidence type="ECO:0000259" key="8">
    <source>
        <dbReference type="PROSITE" id="PS50164"/>
    </source>
</evidence>
<dbReference type="PANTHER" id="PTHR30562">
    <property type="entry name" value="UVRC/OXIDOREDUCTASE"/>
    <property type="match status" value="1"/>
</dbReference>
<dbReference type="GO" id="GO:0009432">
    <property type="term" value="P:SOS response"/>
    <property type="evidence" value="ECO:0007669"/>
    <property type="project" value="UniProtKB-KW"/>
</dbReference>
<evidence type="ECO:0000256" key="5">
    <source>
        <dbReference type="ARBA" id="ARBA00040756"/>
    </source>
</evidence>
<dbReference type="SUPFAM" id="SSF82771">
    <property type="entry name" value="GIY-YIG endonuclease"/>
    <property type="match status" value="1"/>
</dbReference>
<dbReference type="AlphaFoldDB" id="A0A1J5QKZ5"/>
<keyword evidence="4" id="KW-0742">SOS response</keyword>
<dbReference type="GO" id="GO:0006289">
    <property type="term" value="P:nucleotide-excision repair"/>
    <property type="evidence" value="ECO:0007669"/>
    <property type="project" value="InterPro"/>
</dbReference>
<evidence type="ECO:0000256" key="3">
    <source>
        <dbReference type="ARBA" id="ARBA00023204"/>
    </source>
</evidence>
<accession>A0A1J5QKZ5</accession>
<dbReference type="InterPro" id="IPR000305">
    <property type="entry name" value="GIY-YIG_endonuc"/>
</dbReference>
<dbReference type="Gene3D" id="3.40.1440.10">
    <property type="entry name" value="GIY-YIG endonuclease"/>
    <property type="match status" value="1"/>
</dbReference>
<dbReference type="InterPro" id="IPR047296">
    <property type="entry name" value="GIY-YIG_UvrC_Cho"/>
</dbReference>
<gene>
    <name evidence="9" type="primary">cho_2</name>
    <name evidence="9" type="ORF">GALL_339650</name>
</gene>
<dbReference type="GO" id="GO:0009380">
    <property type="term" value="C:excinuclease repair complex"/>
    <property type="evidence" value="ECO:0007669"/>
    <property type="project" value="TreeGrafter"/>
</dbReference>
<proteinExistence type="predicted"/>
<dbReference type="EMBL" id="MLJW01000636">
    <property type="protein sequence ID" value="OIQ84209.1"/>
    <property type="molecule type" value="Genomic_DNA"/>
</dbReference>
<keyword evidence="3" id="KW-0234">DNA repair</keyword>
<dbReference type="InterPro" id="IPR035901">
    <property type="entry name" value="GIY-YIG_endonuc_sf"/>
</dbReference>
<keyword evidence="2 9" id="KW-0378">Hydrolase</keyword>
<dbReference type="CDD" id="cd10434">
    <property type="entry name" value="GIY-YIG_UvrC_Cho"/>
    <property type="match status" value="1"/>
</dbReference>
<name>A0A1J5QKZ5_9ZZZZ</name>
<evidence type="ECO:0000256" key="7">
    <source>
        <dbReference type="ARBA" id="ARBA00042732"/>
    </source>
</evidence>
<evidence type="ECO:0000256" key="6">
    <source>
        <dbReference type="ARBA" id="ARBA00042138"/>
    </source>
</evidence>
<dbReference type="InterPro" id="IPR050066">
    <property type="entry name" value="UvrABC_protein_C"/>
</dbReference>
<protein>
    <recommendedName>
        <fullName evidence="5">Excinuclease cho</fullName>
    </recommendedName>
    <alternativeName>
        <fullName evidence="7">Endonuclease cho</fullName>
    </alternativeName>
    <alternativeName>
        <fullName evidence="6">UvrC homolog protein</fullName>
    </alternativeName>
</protein>
<dbReference type="SMART" id="SM00465">
    <property type="entry name" value="GIYc"/>
    <property type="match status" value="1"/>
</dbReference>
<feature type="domain" description="GIY-YIG" evidence="8">
    <location>
        <begin position="50"/>
        <end position="128"/>
    </location>
</feature>
<reference evidence="9" key="1">
    <citation type="submission" date="2016-10" db="EMBL/GenBank/DDBJ databases">
        <title>Sequence of Gallionella enrichment culture.</title>
        <authorList>
            <person name="Poehlein A."/>
            <person name="Muehling M."/>
            <person name="Daniel R."/>
        </authorList>
    </citation>
    <scope>NUCLEOTIDE SEQUENCE</scope>
</reference>
<evidence type="ECO:0000256" key="2">
    <source>
        <dbReference type="ARBA" id="ARBA00022801"/>
    </source>
</evidence>
<evidence type="ECO:0000256" key="1">
    <source>
        <dbReference type="ARBA" id="ARBA00022763"/>
    </source>
</evidence>
<keyword evidence="1" id="KW-0227">DNA damage</keyword>
<organism evidence="9">
    <name type="scientific">mine drainage metagenome</name>
    <dbReference type="NCBI Taxonomy" id="410659"/>
    <lineage>
        <taxon>unclassified sequences</taxon>
        <taxon>metagenomes</taxon>
        <taxon>ecological metagenomes</taxon>
    </lineage>
</organism>
<dbReference type="PROSITE" id="PS50164">
    <property type="entry name" value="GIY_YIG"/>
    <property type="match status" value="1"/>
</dbReference>
<sequence>MGDAEALRAWLAAAAADLGEAALRDAAAALLRSGSSLPPQLDTVPEALPQGPGVYVFHGDDTIPLYIGKAVNLRRRVLQHFQSDHADAREMRIAQQLRRVECIETVGEFGALLLEARLVKRWQPLYNRQLRRSGSLCSWQLADDAAERPQLWLVRGAVDAAGAELYGVYRSRRQAVEALRGLAERDALCLRALGLESGAGRCFAHQLGRCRGVCCGDESAQQHHERLRAALAEHRLQAWPWRGAIALRERGAGGSELHVFDDWRHLGSAPDEAGARALLAARQPLAFDLDTYRLLLTRLRGVPDVVTLD</sequence>
<comment type="caution">
    <text evidence="9">The sequence shown here is derived from an EMBL/GenBank/DDBJ whole genome shotgun (WGS) entry which is preliminary data.</text>
</comment>